<feature type="domain" description="Methyltransferase type 11" evidence="2">
    <location>
        <begin position="140"/>
        <end position="215"/>
    </location>
</feature>
<organism evidence="3 4">
    <name type="scientific">Cyclotella atomus</name>
    <dbReference type="NCBI Taxonomy" id="382360"/>
    <lineage>
        <taxon>Eukaryota</taxon>
        <taxon>Sar</taxon>
        <taxon>Stramenopiles</taxon>
        <taxon>Ochrophyta</taxon>
        <taxon>Bacillariophyta</taxon>
        <taxon>Coscinodiscophyceae</taxon>
        <taxon>Thalassiosirophycidae</taxon>
        <taxon>Stephanodiscales</taxon>
        <taxon>Stephanodiscaceae</taxon>
        <taxon>Cyclotella</taxon>
    </lineage>
</organism>
<gene>
    <name evidence="3" type="ORF">ACHAWO_009005</name>
</gene>
<keyword evidence="1" id="KW-0812">Transmembrane</keyword>
<evidence type="ECO:0000259" key="2">
    <source>
        <dbReference type="Pfam" id="PF08241"/>
    </source>
</evidence>
<sequence>MVSLRWLTSPAISAVINLVAIIFLISNLLQNHFLLHDHAVKQSVQVEVSDLPIPRLRASSGNGGDEGYRGPISLTIPRGKAVARPAARLSEEEDSKIKRAHYGGKGDKPHLGGFTEFDSQGISPKLWSHMITHWGVKSLLDVGCGRGVSTSWFVLHGLEFVQCVEGSHDAVTQSIVPKAEGYERVVEHDFSLGPWWPDRTVDAVWCVEFTEHVGRNFQPNYITAFRSAALIFATHSNWGGWHHVEVHDDEWWQIRWEAAGLVYSDLMTREARAIAQGDRSLSIDGKATSTAAQHIWLSVQVFINPMVASLAEHAHLFAEHGCFGGRENGEGKPKKIHVDCHDKENARGGENLSALPEDFKPLKLDETMNDAWKKLLLDNGVGAAKDSESQ</sequence>
<accession>A0ABD3Q9D9</accession>
<dbReference type="Pfam" id="PF08241">
    <property type="entry name" value="Methyltransf_11"/>
    <property type="match status" value="1"/>
</dbReference>
<dbReference type="SUPFAM" id="SSF53335">
    <property type="entry name" value="S-adenosyl-L-methionine-dependent methyltransferases"/>
    <property type="match status" value="1"/>
</dbReference>
<evidence type="ECO:0000313" key="4">
    <source>
        <dbReference type="Proteomes" id="UP001530400"/>
    </source>
</evidence>
<dbReference type="Proteomes" id="UP001530400">
    <property type="component" value="Unassembled WGS sequence"/>
</dbReference>
<keyword evidence="1" id="KW-1133">Transmembrane helix</keyword>
<proteinExistence type="predicted"/>
<comment type="caution">
    <text evidence="3">The sequence shown here is derived from an EMBL/GenBank/DDBJ whole genome shotgun (WGS) entry which is preliminary data.</text>
</comment>
<dbReference type="EMBL" id="JALLPJ020000297">
    <property type="protein sequence ID" value="KAL3796336.1"/>
    <property type="molecule type" value="Genomic_DNA"/>
</dbReference>
<reference evidence="3 4" key="1">
    <citation type="submission" date="2024-10" db="EMBL/GenBank/DDBJ databases">
        <title>Updated reference genomes for cyclostephanoid diatoms.</title>
        <authorList>
            <person name="Roberts W.R."/>
            <person name="Alverson A.J."/>
        </authorList>
    </citation>
    <scope>NUCLEOTIDE SEQUENCE [LARGE SCALE GENOMIC DNA]</scope>
    <source>
        <strain evidence="3 4">AJA010-31</strain>
    </source>
</reference>
<protein>
    <recommendedName>
        <fullName evidence="2">Methyltransferase type 11 domain-containing protein</fullName>
    </recommendedName>
</protein>
<keyword evidence="4" id="KW-1185">Reference proteome</keyword>
<dbReference type="InterPro" id="IPR029063">
    <property type="entry name" value="SAM-dependent_MTases_sf"/>
</dbReference>
<name>A0ABD3Q9D9_9STRA</name>
<dbReference type="AlphaFoldDB" id="A0ABD3Q9D9"/>
<evidence type="ECO:0000256" key="1">
    <source>
        <dbReference type="SAM" id="Phobius"/>
    </source>
</evidence>
<dbReference type="CDD" id="cd02440">
    <property type="entry name" value="AdoMet_MTases"/>
    <property type="match status" value="1"/>
</dbReference>
<dbReference type="InterPro" id="IPR013216">
    <property type="entry name" value="Methyltransf_11"/>
</dbReference>
<feature type="transmembrane region" description="Helical" evidence="1">
    <location>
        <begin position="6"/>
        <end position="29"/>
    </location>
</feature>
<dbReference type="Gene3D" id="3.40.50.150">
    <property type="entry name" value="Vaccinia Virus protein VP39"/>
    <property type="match status" value="1"/>
</dbReference>
<keyword evidence="1" id="KW-0472">Membrane</keyword>
<evidence type="ECO:0000313" key="3">
    <source>
        <dbReference type="EMBL" id="KAL3796336.1"/>
    </source>
</evidence>